<feature type="region of interest" description="Disordered" evidence="1">
    <location>
        <begin position="30"/>
        <end position="60"/>
    </location>
</feature>
<keyword evidence="2" id="KW-0732">Signal</keyword>
<dbReference type="Pfam" id="PF14121">
    <property type="entry name" value="Porin_10"/>
    <property type="match status" value="1"/>
</dbReference>
<sequence length="698" mass="80131">MLDKLKYILVTLLLTVLVQTAFAQVPLRRVAPPGTTTTNDTTTRSGRSGASQSIDSVRKRQENKQDSIIYTSKFIKVTNEALLKDSTQVFPLDTGLVNFENYSPLLQPRSPRIHLGNTGLPQRALLFEPAKTIGFDAGLHALDVFMVRPEDVLYYRARVAYTNLSFYSGAFSNSNSEQIFKLLHTQNIKPNWNFTFIFNNAGSRGFYRRQNVGHLNAGIATWYESKGKRYNLLANILFNNLKAPENGSITKTNIFQQGSFDNSQEAVRLNNSYLNYRNNGFYLKQFYYIGRIDTLLSATKDVQKILPTQRISHTLFYNVQKYRFIQNEQDINKVFPDYFFNANISQDSLAVVNVRNDFSYSFYLRGKSVSFVKNEVKLDVGLTHDFFHYTQYVNDSVDVINNSGLRNQVRRVQGSTYQNIKLNAKFSYRFSDRVGLEGDFQQVVQGYNFGDYLYDAKLNLAGGEKAGRIVLGAYIQNNEPPLIYKNWISNHYVYTNTGIGKQQINNLSFNYINDKLQLDLKAEYFLVNGYQYFAAQTPGGIDAAPAQLNSPLNLLKISVGKKVAFGKWHIEDYLVYQRSDYQTTIRTPEFYNYFNIYYTKLFFNVLNASLGVNARYNTAYTNPSYAVGIGQFYNGSDISFFTYPVITPYVKATLFRTNLFLMYDYANQGLQSNGYYTVNRYPMPAKQLKFGVSWTFYN</sequence>
<proteinExistence type="predicted"/>
<feature type="compositionally biased region" description="Polar residues" evidence="1">
    <location>
        <begin position="44"/>
        <end position="55"/>
    </location>
</feature>
<evidence type="ECO:0000313" key="3">
    <source>
        <dbReference type="EMBL" id="GGI49112.1"/>
    </source>
</evidence>
<evidence type="ECO:0000313" key="4">
    <source>
        <dbReference type="Proteomes" id="UP000662074"/>
    </source>
</evidence>
<evidence type="ECO:0000256" key="2">
    <source>
        <dbReference type="SAM" id="SignalP"/>
    </source>
</evidence>
<dbReference type="InterPro" id="IPR025631">
    <property type="entry name" value="Porin_10"/>
</dbReference>
<protein>
    <recommendedName>
        <fullName evidence="5">Porin</fullName>
    </recommendedName>
</protein>
<reference evidence="3" key="1">
    <citation type="journal article" date="2014" name="Int. J. Syst. Evol. Microbiol.">
        <title>Complete genome sequence of Corynebacterium casei LMG S-19264T (=DSM 44701T), isolated from a smear-ripened cheese.</title>
        <authorList>
            <consortium name="US DOE Joint Genome Institute (JGI-PGF)"/>
            <person name="Walter F."/>
            <person name="Albersmeier A."/>
            <person name="Kalinowski J."/>
            <person name="Ruckert C."/>
        </authorList>
    </citation>
    <scope>NUCLEOTIDE SEQUENCE</scope>
    <source>
        <strain evidence="3">CCM 8711</strain>
    </source>
</reference>
<dbReference type="RefSeq" id="WP_188413174.1">
    <property type="nucleotide sequence ID" value="NZ_BMDO01000001.1"/>
</dbReference>
<evidence type="ECO:0008006" key="5">
    <source>
        <dbReference type="Google" id="ProtNLM"/>
    </source>
</evidence>
<keyword evidence="4" id="KW-1185">Reference proteome</keyword>
<dbReference type="Proteomes" id="UP000662074">
    <property type="component" value="Unassembled WGS sequence"/>
</dbReference>
<gene>
    <name evidence="3" type="ORF">GCM10011425_03240</name>
</gene>
<evidence type="ECO:0000256" key="1">
    <source>
        <dbReference type="SAM" id="MobiDB-lite"/>
    </source>
</evidence>
<organism evidence="3 4">
    <name type="scientific">Mucilaginibacter galii</name>
    <dbReference type="NCBI Taxonomy" id="2005073"/>
    <lineage>
        <taxon>Bacteria</taxon>
        <taxon>Pseudomonadati</taxon>
        <taxon>Bacteroidota</taxon>
        <taxon>Sphingobacteriia</taxon>
        <taxon>Sphingobacteriales</taxon>
        <taxon>Sphingobacteriaceae</taxon>
        <taxon>Mucilaginibacter</taxon>
    </lineage>
</organism>
<comment type="caution">
    <text evidence="3">The sequence shown here is derived from an EMBL/GenBank/DDBJ whole genome shotgun (WGS) entry which is preliminary data.</text>
</comment>
<dbReference type="AlphaFoldDB" id="A0A917J700"/>
<reference evidence="3" key="2">
    <citation type="submission" date="2020-09" db="EMBL/GenBank/DDBJ databases">
        <authorList>
            <person name="Sun Q."/>
            <person name="Sedlacek I."/>
        </authorList>
    </citation>
    <scope>NUCLEOTIDE SEQUENCE</scope>
    <source>
        <strain evidence="3">CCM 8711</strain>
    </source>
</reference>
<feature type="signal peptide" evidence="2">
    <location>
        <begin position="1"/>
        <end position="23"/>
    </location>
</feature>
<dbReference type="EMBL" id="BMDO01000001">
    <property type="protein sequence ID" value="GGI49112.1"/>
    <property type="molecule type" value="Genomic_DNA"/>
</dbReference>
<feature type="chain" id="PRO_5036746092" description="Porin" evidence="2">
    <location>
        <begin position="24"/>
        <end position="698"/>
    </location>
</feature>
<accession>A0A917J700</accession>
<name>A0A917J700_9SPHI</name>